<keyword evidence="5" id="KW-0067">ATP-binding</keyword>
<keyword evidence="1" id="KW-0723">Serine/threonine-protein kinase</keyword>
<proteinExistence type="predicted"/>
<evidence type="ECO:0000256" key="1">
    <source>
        <dbReference type="ARBA" id="ARBA00022527"/>
    </source>
</evidence>
<dbReference type="InterPro" id="IPR011009">
    <property type="entry name" value="Kinase-like_dom_sf"/>
</dbReference>
<reference evidence="8" key="1">
    <citation type="submission" date="2021-01" db="EMBL/GenBank/DDBJ databases">
        <authorList>
            <person name="Corre E."/>
            <person name="Pelletier E."/>
            <person name="Niang G."/>
            <person name="Scheremetjew M."/>
            <person name="Finn R."/>
            <person name="Kale V."/>
            <person name="Holt S."/>
            <person name="Cochrane G."/>
            <person name="Meng A."/>
            <person name="Brown T."/>
            <person name="Cohen L."/>
        </authorList>
    </citation>
    <scope>NUCLEOTIDE SEQUENCE</scope>
    <source>
        <strain evidence="8">UTEX LB 985</strain>
    </source>
</reference>
<organism evidence="8">
    <name type="scientific">Haptolina brevifila</name>
    <dbReference type="NCBI Taxonomy" id="156173"/>
    <lineage>
        <taxon>Eukaryota</taxon>
        <taxon>Haptista</taxon>
        <taxon>Haptophyta</taxon>
        <taxon>Prymnesiophyceae</taxon>
        <taxon>Prymnesiales</taxon>
        <taxon>Prymnesiaceae</taxon>
        <taxon>Haptolina</taxon>
    </lineage>
</organism>
<dbReference type="SUPFAM" id="SSF56112">
    <property type="entry name" value="Protein kinase-like (PK-like)"/>
    <property type="match status" value="1"/>
</dbReference>
<feature type="compositionally biased region" description="Polar residues" evidence="6">
    <location>
        <begin position="130"/>
        <end position="139"/>
    </location>
</feature>
<feature type="compositionally biased region" description="Acidic residues" evidence="6">
    <location>
        <begin position="102"/>
        <end position="117"/>
    </location>
</feature>
<evidence type="ECO:0000259" key="7">
    <source>
        <dbReference type="PROSITE" id="PS51285"/>
    </source>
</evidence>
<keyword evidence="4" id="KW-0418">Kinase</keyword>
<dbReference type="GO" id="GO:0005524">
    <property type="term" value="F:ATP binding"/>
    <property type="evidence" value="ECO:0007669"/>
    <property type="project" value="UniProtKB-KW"/>
</dbReference>
<dbReference type="Gene3D" id="3.30.200.20">
    <property type="entry name" value="Phosphorylase Kinase, domain 1"/>
    <property type="match status" value="1"/>
</dbReference>
<dbReference type="SMART" id="SM00133">
    <property type="entry name" value="S_TK_X"/>
    <property type="match status" value="1"/>
</dbReference>
<evidence type="ECO:0000256" key="3">
    <source>
        <dbReference type="ARBA" id="ARBA00022741"/>
    </source>
</evidence>
<evidence type="ECO:0000256" key="5">
    <source>
        <dbReference type="ARBA" id="ARBA00022840"/>
    </source>
</evidence>
<dbReference type="GO" id="GO:0004674">
    <property type="term" value="F:protein serine/threonine kinase activity"/>
    <property type="evidence" value="ECO:0007669"/>
    <property type="project" value="UniProtKB-KW"/>
</dbReference>
<evidence type="ECO:0000313" key="8">
    <source>
        <dbReference type="EMBL" id="CAD9551721.1"/>
    </source>
</evidence>
<dbReference type="EMBL" id="HBGU01083859">
    <property type="protein sequence ID" value="CAD9551721.1"/>
    <property type="molecule type" value="Transcribed_RNA"/>
</dbReference>
<dbReference type="AlphaFoldDB" id="A0A7S2JLV7"/>
<protein>
    <recommendedName>
        <fullName evidence="7">AGC-kinase C-terminal domain-containing protein</fullName>
    </recommendedName>
</protein>
<dbReference type="InterPro" id="IPR000961">
    <property type="entry name" value="AGC-kinase_C"/>
</dbReference>
<sequence length="156" mass="17352">MLSKKTPFCNDDVMTMYDSIMKGTIEFGWFFNWDAKNLIKSLCTKDPTERLGTARGPLDPSGKAVREHEFFKSIDFTQLEHQTLPAPYVPRIASATDTSNFEPEESDDESDDDDDDGSFQKISGGGETKPTPSKHSQPFLTDILASNAASDAFADW</sequence>
<evidence type="ECO:0000256" key="4">
    <source>
        <dbReference type="ARBA" id="ARBA00022777"/>
    </source>
</evidence>
<dbReference type="PANTHER" id="PTHR24353">
    <property type="entry name" value="CYCLIC NUCLEOTIDE-DEPENDENT PROTEIN KINASE"/>
    <property type="match status" value="1"/>
</dbReference>
<keyword evidence="3" id="KW-0547">Nucleotide-binding</keyword>
<feature type="region of interest" description="Disordered" evidence="6">
    <location>
        <begin position="87"/>
        <end position="140"/>
    </location>
</feature>
<dbReference type="Gene3D" id="1.10.510.10">
    <property type="entry name" value="Transferase(Phosphotransferase) domain 1"/>
    <property type="match status" value="1"/>
</dbReference>
<name>A0A7S2JLV7_9EUKA</name>
<gene>
    <name evidence="8" type="ORF">CBRE1094_LOCUS45749</name>
</gene>
<feature type="domain" description="AGC-kinase C-terminal" evidence="7">
    <location>
        <begin position="72"/>
        <end position="156"/>
    </location>
</feature>
<accession>A0A7S2JLV7</accession>
<evidence type="ECO:0000256" key="2">
    <source>
        <dbReference type="ARBA" id="ARBA00022679"/>
    </source>
</evidence>
<evidence type="ECO:0000256" key="6">
    <source>
        <dbReference type="SAM" id="MobiDB-lite"/>
    </source>
</evidence>
<keyword evidence="2" id="KW-0808">Transferase</keyword>
<dbReference type="PROSITE" id="PS51285">
    <property type="entry name" value="AGC_KINASE_CTER"/>
    <property type="match status" value="1"/>
</dbReference>